<dbReference type="InterPro" id="IPR050487">
    <property type="entry name" value="FtsQ_DivIB"/>
</dbReference>
<evidence type="ECO:0000256" key="7">
    <source>
        <dbReference type="ARBA" id="ARBA00023306"/>
    </source>
</evidence>
<keyword evidence="4 8" id="KW-0812">Transmembrane</keyword>
<feature type="transmembrane region" description="Helical" evidence="8">
    <location>
        <begin position="25"/>
        <end position="45"/>
    </location>
</feature>
<accession>A0A1E5FZR3</accession>
<evidence type="ECO:0000256" key="3">
    <source>
        <dbReference type="ARBA" id="ARBA00022618"/>
    </source>
</evidence>
<dbReference type="Gene3D" id="3.10.20.310">
    <property type="entry name" value="membrane protein fhac"/>
    <property type="match status" value="1"/>
</dbReference>
<dbReference type="AlphaFoldDB" id="A0A1E5FZR3"/>
<dbReference type="Gene3D" id="3.40.50.10960">
    <property type="match status" value="1"/>
</dbReference>
<dbReference type="RefSeq" id="WP_069643991.1">
    <property type="nucleotide sequence ID" value="NZ_MIJE01000033.1"/>
</dbReference>
<dbReference type="OrthoDB" id="1819027at2"/>
<comment type="subcellular location">
    <subcellularLocation>
        <location evidence="1">Membrane</location>
    </subcellularLocation>
</comment>
<evidence type="ECO:0000256" key="2">
    <source>
        <dbReference type="ARBA" id="ARBA00022475"/>
    </source>
</evidence>
<dbReference type="STRING" id="766136.BHF68_10045"/>
<dbReference type="Pfam" id="PF08478">
    <property type="entry name" value="POTRA_1"/>
    <property type="match status" value="1"/>
</dbReference>
<feature type="domain" description="POTRA" evidence="9">
    <location>
        <begin position="49"/>
        <end position="117"/>
    </location>
</feature>
<keyword evidence="3" id="KW-0132">Cell division</keyword>
<evidence type="ECO:0000256" key="8">
    <source>
        <dbReference type="SAM" id="Phobius"/>
    </source>
</evidence>
<gene>
    <name evidence="10" type="ORF">BHF68_10045</name>
</gene>
<dbReference type="GO" id="GO:0005886">
    <property type="term" value="C:plasma membrane"/>
    <property type="evidence" value="ECO:0007669"/>
    <property type="project" value="TreeGrafter"/>
</dbReference>
<keyword evidence="5 8" id="KW-1133">Transmembrane helix</keyword>
<reference evidence="10 11" key="1">
    <citation type="submission" date="2016-09" db="EMBL/GenBank/DDBJ databases">
        <title>Draft genome sequence for the type strain of Desulfuribacillus alkaliarsenatis AHT28, an obligately anaerobic, sulfidogenic bacterium isolated from Russian soda lake sediments.</title>
        <authorList>
            <person name="Abin C.A."/>
            <person name="Hollibaugh J.T."/>
        </authorList>
    </citation>
    <scope>NUCLEOTIDE SEQUENCE [LARGE SCALE GENOMIC DNA]</scope>
    <source>
        <strain evidence="10 11">AHT28</strain>
    </source>
</reference>
<dbReference type="PROSITE" id="PS51779">
    <property type="entry name" value="POTRA"/>
    <property type="match status" value="1"/>
</dbReference>
<keyword evidence="6 8" id="KW-0472">Membrane</keyword>
<evidence type="ECO:0000256" key="1">
    <source>
        <dbReference type="ARBA" id="ARBA00004370"/>
    </source>
</evidence>
<keyword evidence="11" id="KW-1185">Reference proteome</keyword>
<proteinExistence type="predicted"/>
<name>A0A1E5FZR3_9FIRM</name>
<dbReference type="EMBL" id="MIJE01000033">
    <property type="protein sequence ID" value="OEF96071.1"/>
    <property type="molecule type" value="Genomic_DNA"/>
</dbReference>
<keyword evidence="7" id="KW-0131">Cell cycle</keyword>
<evidence type="ECO:0000259" key="9">
    <source>
        <dbReference type="PROSITE" id="PS51779"/>
    </source>
</evidence>
<evidence type="ECO:0000256" key="5">
    <source>
        <dbReference type="ARBA" id="ARBA00022989"/>
    </source>
</evidence>
<dbReference type="Proteomes" id="UP000094296">
    <property type="component" value="Unassembled WGS sequence"/>
</dbReference>
<sequence>MSYRPTEDYDKIEEEVPLKHWANKFLHGIIVLLFFLVICVSIFLYSPYSKVQEITISGSDLVDEQLVMQATRIELGDSFLKVNTKKIKDTIEKLKPIKSVDVTFNFPNTIHIDIVEKRVVSFLYNSDNSLIPLLEDGTVLHNYNTPIPFRNRPIINSSIQESSRYNIANHLKDLPTEVLLRLSEITQDDGVTVIYTRDGYELRMFSNEISDKLFIFRDIMDQLHFYGDSKGVVNMFDAIWYISYEDVINESLVNNQEIIH</sequence>
<protein>
    <recommendedName>
        <fullName evidence="9">POTRA domain-containing protein</fullName>
    </recommendedName>
</protein>
<dbReference type="InterPro" id="IPR034746">
    <property type="entry name" value="POTRA"/>
</dbReference>
<organism evidence="10 11">
    <name type="scientific">Desulfuribacillus alkaliarsenatis</name>
    <dbReference type="NCBI Taxonomy" id="766136"/>
    <lineage>
        <taxon>Bacteria</taxon>
        <taxon>Bacillati</taxon>
        <taxon>Bacillota</taxon>
        <taxon>Desulfuribacillia</taxon>
        <taxon>Desulfuribacillales</taxon>
        <taxon>Desulfuribacillaceae</taxon>
        <taxon>Desulfuribacillus</taxon>
    </lineage>
</organism>
<dbReference type="PANTHER" id="PTHR37820">
    <property type="entry name" value="CELL DIVISION PROTEIN DIVIB"/>
    <property type="match status" value="1"/>
</dbReference>
<evidence type="ECO:0000313" key="10">
    <source>
        <dbReference type="EMBL" id="OEF96071.1"/>
    </source>
</evidence>
<dbReference type="InterPro" id="IPR013685">
    <property type="entry name" value="POTRA_FtsQ_type"/>
</dbReference>
<keyword evidence="2" id="KW-1003">Cell membrane</keyword>
<comment type="caution">
    <text evidence="10">The sequence shown here is derived from an EMBL/GenBank/DDBJ whole genome shotgun (WGS) entry which is preliminary data.</text>
</comment>
<dbReference type="GO" id="GO:0051301">
    <property type="term" value="P:cell division"/>
    <property type="evidence" value="ECO:0007669"/>
    <property type="project" value="UniProtKB-KW"/>
</dbReference>
<evidence type="ECO:0000313" key="11">
    <source>
        <dbReference type="Proteomes" id="UP000094296"/>
    </source>
</evidence>
<dbReference type="PANTHER" id="PTHR37820:SF1">
    <property type="entry name" value="CELL DIVISION PROTEIN FTSQ"/>
    <property type="match status" value="1"/>
</dbReference>
<evidence type="ECO:0000256" key="6">
    <source>
        <dbReference type="ARBA" id="ARBA00023136"/>
    </source>
</evidence>
<evidence type="ECO:0000256" key="4">
    <source>
        <dbReference type="ARBA" id="ARBA00022692"/>
    </source>
</evidence>